<sequence>MGEAFWAAREGDALLHTSFLADSGGQCAGIRHQCGY</sequence>
<proteinExistence type="predicted"/>
<gene>
    <name evidence="1" type="primary">rhs_3</name>
    <name evidence="1" type="ORF">NCTC129_01856</name>
</gene>
<name>A0A447MXK1_SALET</name>
<evidence type="ECO:0000313" key="1">
    <source>
        <dbReference type="EMBL" id="VDZ95728.1"/>
    </source>
</evidence>
<dbReference type="AlphaFoldDB" id="A0A447MXK1"/>
<organism evidence="1 2">
    <name type="scientific">Salmonella enterica I</name>
    <dbReference type="NCBI Taxonomy" id="59201"/>
    <lineage>
        <taxon>Bacteria</taxon>
        <taxon>Pseudomonadati</taxon>
        <taxon>Pseudomonadota</taxon>
        <taxon>Gammaproteobacteria</taxon>
        <taxon>Enterobacterales</taxon>
        <taxon>Enterobacteriaceae</taxon>
        <taxon>Salmonella</taxon>
    </lineage>
</organism>
<reference evidence="1 2" key="1">
    <citation type="submission" date="2018-12" db="EMBL/GenBank/DDBJ databases">
        <authorList>
            <consortium name="Pathogen Informatics"/>
        </authorList>
    </citation>
    <scope>NUCLEOTIDE SEQUENCE [LARGE SCALE GENOMIC DNA]</scope>
    <source>
        <strain evidence="1 2">NCTC129</strain>
    </source>
</reference>
<accession>A0A447MXK1</accession>
<dbReference type="Proteomes" id="UP000282086">
    <property type="component" value="Chromosome"/>
</dbReference>
<protein>
    <submittedName>
        <fullName evidence="1">Rhs-family protein</fullName>
    </submittedName>
</protein>
<evidence type="ECO:0000313" key="2">
    <source>
        <dbReference type="Proteomes" id="UP000282086"/>
    </source>
</evidence>
<dbReference type="EMBL" id="LR134140">
    <property type="protein sequence ID" value="VDZ95728.1"/>
    <property type="molecule type" value="Genomic_DNA"/>
</dbReference>